<dbReference type="GO" id="GO:0071949">
    <property type="term" value="F:FAD binding"/>
    <property type="evidence" value="ECO:0007669"/>
    <property type="project" value="InterPro"/>
</dbReference>
<dbReference type="Gene3D" id="3.40.30.120">
    <property type="match status" value="1"/>
</dbReference>
<evidence type="ECO:0000256" key="3">
    <source>
        <dbReference type="ARBA" id="ARBA00023002"/>
    </source>
</evidence>
<keyword evidence="1" id="KW-0285">Flavoprotein</keyword>
<keyword evidence="7" id="KW-1185">Reference proteome</keyword>
<keyword evidence="2" id="KW-0274">FAD</keyword>
<evidence type="ECO:0000256" key="1">
    <source>
        <dbReference type="ARBA" id="ARBA00022630"/>
    </source>
</evidence>
<sequence>MSSSDPMQRDQNEILSDDTVLIVGGGPVGLLLATVLAFHGVKSLLLERNKTTTKWPKMDLTNARSMEIFRKLGLAKGLRSRGMCNFHSKPNKNSNTTFIGVASHIPYTVLFSSGLSRDKPITQWLHPSVDEYRKNIIKQNDGTHPLEPYQRISQSIFEAWLKESCDSNPLIDVRYGWKVELVEGYGGDVKTTAVDVDSGKRASFVSKYAVGCDGGSSKVRAGLGIPLDGGPTPGYVLLVHFKSTDLSRLQKQGQFWHIFFIRNGQMGGAMIAQDEIDTWTVHLFLPLEADHLSMSSEDAVYTVLGGMGGEYEIKIDQVLVRSTYRPIIAVARSYSALNGRVFLAGDSAHQNIPTGGYGMNMGIADAYDLGWKLAAVINGYGKKGLLDSYELERRPVAFMSVEHSKVHMGTHGAISEILQPDPSMVDANCDEGRRLREEIHKHYQSHDGENKDLGVEMGFHYKSPINIPDEEGRPEPVWEPSCYSPTTLPGVRAPHVFLNDGTPIFDLYGKDYALVEFHDQIDRGSSFLVEAAKEISVPLKHLILIGEDNARKIWQRPLVLIRPDGHVSWRGDTIKDLDAAKHIVAAMVGSNMMVSGLKVAFGCSGSDLLFTQKDEFVIEKMGDFQT</sequence>
<dbReference type="PANTHER" id="PTHR43004:SF21">
    <property type="entry name" value="FAD-BINDING DOMAIN-CONTAINING PROTEIN-RELATED"/>
    <property type="match status" value="1"/>
</dbReference>
<evidence type="ECO:0000313" key="6">
    <source>
        <dbReference type="EMBL" id="CZR52473.1"/>
    </source>
</evidence>
<dbReference type="OrthoDB" id="2096480at2759"/>
<keyword evidence="4" id="KW-1133">Transmembrane helix</keyword>
<dbReference type="GO" id="GO:0016709">
    <property type="term" value="F:oxidoreductase activity, acting on paired donors, with incorporation or reduction of molecular oxygen, NAD(P)H as one donor, and incorporation of one atom of oxygen"/>
    <property type="evidence" value="ECO:0007669"/>
    <property type="project" value="UniProtKB-ARBA"/>
</dbReference>
<dbReference type="PANTHER" id="PTHR43004">
    <property type="entry name" value="TRK SYSTEM POTASSIUM UPTAKE PROTEIN"/>
    <property type="match status" value="1"/>
</dbReference>
<keyword evidence="4" id="KW-0812">Transmembrane</keyword>
<dbReference type="Proteomes" id="UP000184330">
    <property type="component" value="Unassembled WGS sequence"/>
</dbReference>
<feature type="transmembrane region" description="Helical" evidence="4">
    <location>
        <begin position="20"/>
        <end position="41"/>
    </location>
</feature>
<dbReference type="InterPro" id="IPR002938">
    <property type="entry name" value="FAD-bd"/>
</dbReference>
<dbReference type="STRING" id="576137.A0A1L7WI67"/>
<reference evidence="6 7" key="1">
    <citation type="submission" date="2016-03" db="EMBL/GenBank/DDBJ databases">
        <authorList>
            <person name="Ploux O."/>
        </authorList>
    </citation>
    <scope>NUCLEOTIDE SEQUENCE [LARGE SCALE GENOMIC DNA]</scope>
    <source>
        <strain evidence="6 7">UAMH 11012</strain>
    </source>
</reference>
<protein>
    <submittedName>
        <fullName evidence="6">Related to phenol 2-monooxygenase</fullName>
    </submittedName>
</protein>
<evidence type="ECO:0000256" key="4">
    <source>
        <dbReference type="SAM" id="Phobius"/>
    </source>
</evidence>
<dbReference type="Gene3D" id="3.30.9.10">
    <property type="entry name" value="D-Amino Acid Oxidase, subunit A, domain 2"/>
    <property type="match status" value="1"/>
</dbReference>
<dbReference type="AlphaFoldDB" id="A0A1L7WI67"/>
<keyword evidence="3" id="KW-0560">Oxidoreductase</keyword>
<dbReference type="InterPro" id="IPR050641">
    <property type="entry name" value="RIFMO-like"/>
</dbReference>
<dbReference type="PRINTS" id="PR00420">
    <property type="entry name" value="RNGMNOXGNASE"/>
</dbReference>
<dbReference type="SUPFAM" id="SSF51905">
    <property type="entry name" value="FAD/NAD(P)-binding domain"/>
    <property type="match status" value="1"/>
</dbReference>
<dbReference type="InterPro" id="IPR036188">
    <property type="entry name" value="FAD/NAD-bd_sf"/>
</dbReference>
<dbReference type="EMBL" id="FJOG01000002">
    <property type="protein sequence ID" value="CZR52473.1"/>
    <property type="molecule type" value="Genomic_DNA"/>
</dbReference>
<proteinExistence type="predicted"/>
<evidence type="ECO:0000259" key="5">
    <source>
        <dbReference type="Pfam" id="PF01494"/>
    </source>
</evidence>
<organism evidence="6 7">
    <name type="scientific">Phialocephala subalpina</name>
    <dbReference type="NCBI Taxonomy" id="576137"/>
    <lineage>
        <taxon>Eukaryota</taxon>
        <taxon>Fungi</taxon>
        <taxon>Dikarya</taxon>
        <taxon>Ascomycota</taxon>
        <taxon>Pezizomycotina</taxon>
        <taxon>Leotiomycetes</taxon>
        <taxon>Helotiales</taxon>
        <taxon>Mollisiaceae</taxon>
        <taxon>Phialocephala</taxon>
        <taxon>Phialocephala fortinii species complex</taxon>
    </lineage>
</organism>
<dbReference type="Pfam" id="PF01494">
    <property type="entry name" value="FAD_binding_3"/>
    <property type="match status" value="1"/>
</dbReference>
<evidence type="ECO:0000313" key="7">
    <source>
        <dbReference type="Proteomes" id="UP000184330"/>
    </source>
</evidence>
<dbReference type="Gene3D" id="3.50.50.60">
    <property type="entry name" value="FAD/NAD(P)-binding domain"/>
    <property type="match status" value="1"/>
</dbReference>
<dbReference type="Pfam" id="PF21274">
    <property type="entry name" value="Rng_hyd_C"/>
    <property type="match status" value="1"/>
</dbReference>
<keyword evidence="4" id="KW-0472">Membrane</keyword>
<evidence type="ECO:0000256" key="2">
    <source>
        <dbReference type="ARBA" id="ARBA00022827"/>
    </source>
</evidence>
<accession>A0A1L7WI67</accession>
<name>A0A1L7WI67_9HELO</name>
<feature type="domain" description="FAD-binding" evidence="5">
    <location>
        <begin position="19"/>
        <end position="400"/>
    </location>
</feature>
<keyword evidence="6" id="KW-0503">Monooxygenase</keyword>
<gene>
    <name evidence="6" type="ORF">PAC_02350</name>
</gene>